<organism evidence="1 2">
    <name type="scientific">Bauhinia variegata</name>
    <name type="common">Purple orchid tree</name>
    <name type="synonym">Phanera variegata</name>
    <dbReference type="NCBI Taxonomy" id="167791"/>
    <lineage>
        <taxon>Eukaryota</taxon>
        <taxon>Viridiplantae</taxon>
        <taxon>Streptophyta</taxon>
        <taxon>Embryophyta</taxon>
        <taxon>Tracheophyta</taxon>
        <taxon>Spermatophyta</taxon>
        <taxon>Magnoliopsida</taxon>
        <taxon>eudicotyledons</taxon>
        <taxon>Gunneridae</taxon>
        <taxon>Pentapetalae</taxon>
        <taxon>rosids</taxon>
        <taxon>fabids</taxon>
        <taxon>Fabales</taxon>
        <taxon>Fabaceae</taxon>
        <taxon>Cercidoideae</taxon>
        <taxon>Cercideae</taxon>
        <taxon>Bauhiniinae</taxon>
        <taxon>Bauhinia</taxon>
    </lineage>
</organism>
<protein>
    <submittedName>
        <fullName evidence="1">Uncharacterized protein</fullName>
    </submittedName>
</protein>
<keyword evidence="2" id="KW-1185">Reference proteome</keyword>
<reference evidence="1 2" key="1">
    <citation type="journal article" date="2022" name="DNA Res.">
        <title>Chromosomal-level genome assembly of the orchid tree Bauhinia variegata (Leguminosae; Cercidoideae) supports the allotetraploid origin hypothesis of Bauhinia.</title>
        <authorList>
            <person name="Zhong Y."/>
            <person name="Chen Y."/>
            <person name="Zheng D."/>
            <person name="Pang J."/>
            <person name="Liu Y."/>
            <person name="Luo S."/>
            <person name="Meng S."/>
            <person name="Qian L."/>
            <person name="Wei D."/>
            <person name="Dai S."/>
            <person name="Zhou R."/>
        </authorList>
    </citation>
    <scope>NUCLEOTIDE SEQUENCE [LARGE SCALE GENOMIC DNA]</scope>
    <source>
        <strain evidence="1">BV-YZ2020</strain>
    </source>
</reference>
<dbReference type="Proteomes" id="UP000828941">
    <property type="component" value="Chromosome 3"/>
</dbReference>
<comment type="caution">
    <text evidence="1">The sequence shown here is derived from an EMBL/GenBank/DDBJ whole genome shotgun (WGS) entry which is preliminary data.</text>
</comment>
<sequence length="421" mass="46019">MLVYGSTFGAREHYPHVTLGALDASTPLPKQDVEIHASSSCLQLYSVCLELSNSDSTVTEGSSINAWTLKLQIKFINQFPTTTIIYIGVVLGVMLSKSISVKLSKMAMANWVTVFLLMEVVLSGSRFGGADGLNMNYYLMSCPFVEPVVKNIVNRALQDDPSLAAGLVRMHFHDCFVEGCDGSILIDSTKDNTAEKDSLANLSLRGYEVIDEIKEELETQCPGVVSCADILSMAARDAVFFAGGPVYDIPKGRKDGTRSKIEDTINLPAPFLNATELIKLFGQHGFSAQEMVALSGAHTLGVARCSSFKNRLTQVDPTLDSEFAKTLRKTCSAGDTAAQPFDATSDDFDNDYYNALVRKNGVLTSDQTLYASPRTRNIVNAYALNQAMFFLDFQQAMVKMSLLDVKQGSKGEVRENCHKIN</sequence>
<proteinExistence type="predicted"/>
<dbReference type="EMBL" id="CM039428">
    <property type="protein sequence ID" value="KAI4351921.1"/>
    <property type="molecule type" value="Genomic_DNA"/>
</dbReference>
<name>A0ACB9PTV4_BAUVA</name>
<accession>A0ACB9PTV4</accession>
<evidence type="ECO:0000313" key="1">
    <source>
        <dbReference type="EMBL" id="KAI4351921.1"/>
    </source>
</evidence>
<evidence type="ECO:0000313" key="2">
    <source>
        <dbReference type="Proteomes" id="UP000828941"/>
    </source>
</evidence>
<gene>
    <name evidence="1" type="ORF">L6164_006220</name>
</gene>